<evidence type="ECO:0000313" key="7">
    <source>
        <dbReference type="Proteomes" id="UP001257914"/>
    </source>
</evidence>
<dbReference type="Pfam" id="PF25917">
    <property type="entry name" value="BSH_RND"/>
    <property type="match status" value="1"/>
</dbReference>
<keyword evidence="4" id="KW-0812">Transmembrane</keyword>
<organism evidence="6 7">
    <name type="scientific">Psychrosphaera aquimarina</name>
    <dbReference type="NCBI Taxonomy" id="2044854"/>
    <lineage>
        <taxon>Bacteria</taxon>
        <taxon>Pseudomonadati</taxon>
        <taxon>Pseudomonadota</taxon>
        <taxon>Gammaproteobacteria</taxon>
        <taxon>Alteromonadales</taxon>
        <taxon>Pseudoalteromonadaceae</taxon>
        <taxon>Psychrosphaera</taxon>
    </lineage>
</organism>
<dbReference type="Gene3D" id="2.40.50.100">
    <property type="match status" value="1"/>
</dbReference>
<keyword evidence="7" id="KW-1185">Reference proteome</keyword>
<accession>A0ABU3R1L7</accession>
<comment type="similarity">
    <text evidence="1">Belongs to the membrane fusion protein (MFP) (TC 8.A.1) family.</text>
</comment>
<dbReference type="Gene3D" id="2.40.420.20">
    <property type="match status" value="1"/>
</dbReference>
<feature type="domain" description="Multidrug resistance protein MdtA-like barrel-sandwich hybrid" evidence="5">
    <location>
        <begin position="78"/>
        <end position="216"/>
    </location>
</feature>
<dbReference type="Proteomes" id="UP001257914">
    <property type="component" value="Unassembled WGS sequence"/>
</dbReference>
<feature type="compositionally biased region" description="Basic and acidic residues" evidence="3">
    <location>
        <begin position="414"/>
        <end position="437"/>
    </location>
</feature>
<feature type="coiled-coil region" evidence="2">
    <location>
        <begin position="115"/>
        <end position="182"/>
    </location>
</feature>
<keyword evidence="2" id="KW-0175">Coiled coil</keyword>
<dbReference type="RefSeq" id="WP_315946780.1">
    <property type="nucleotide sequence ID" value="NZ_JAWCUA010000007.1"/>
</dbReference>
<dbReference type="Gene3D" id="1.10.287.470">
    <property type="entry name" value="Helix hairpin bin"/>
    <property type="match status" value="1"/>
</dbReference>
<proteinExistence type="inferred from homology"/>
<evidence type="ECO:0000256" key="2">
    <source>
        <dbReference type="SAM" id="Coils"/>
    </source>
</evidence>
<protein>
    <submittedName>
        <fullName evidence="6">Efflux RND transporter periplasmic adaptor subunit</fullName>
    </submittedName>
</protein>
<gene>
    <name evidence="6" type="ORF">RT723_09270</name>
</gene>
<comment type="caution">
    <text evidence="6">The sequence shown here is derived from an EMBL/GenBank/DDBJ whole genome shotgun (WGS) entry which is preliminary data.</text>
</comment>
<keyword evidence="4" id="KW-1133">Transmembrane helix</keyword>
<evidence type="ECO:0000256" key="4">
    <source>
        <dbReference type="SAM" id="Phobius"/>
    </source>
</evidence>
<dbReference type="Gene3D" id="2.40.30.170">
    <property type="match status" value="1"/>
</dbReference>
<evidence type="ECO:0000313" key="6">
    <source>
        <dbReference type="EMBL" id="MDU0113183.1"/>
    </source>
</evidence>
<evidence type="ECO:0000259" key="5">
    <source>
        <dbReference type="Pfam" id="PF25917"/>
    </source>
</evidence>
<evidence type="ECO:0000256" key="1">
    <source>
        <dbReference type="ARBA" id="ARBA00009477"/>
    </source>
</evidence>
<dbReference type="PANTHER" id="PTHR30469">
    <property type="entry name" value="MULTIDRUG RESISTANCE PROTEIN MDTA"/>
    <property type="match status" value="1"/>
</dbReference>
<feature type="region of interest" description="Disordered" evidence="3">
    <location>
        <begin position="389"/>
        <end position="452"/>
    </location>
</feature>
<feature type="compositionally biased region" description="Basic and acidic residues" evidence="3">
    <location>
        <begin position="392"/>
        <end position="402"/>
    </location>
</feature>
<feature type="compositionally biased region" description="Basic residues" evidence="3">
    <location>
        <begin position="442"/>
        <end position="452"/>
    </location>
</feature>
<dbReference type="SUPFAM" id="SSF111369">
    <property type="entry name" value="HlyD-like secretion proteins"/>
    <property type="match status" value="1"/>
</dbReference>
<dbReference type="InterPro" id="IPR006143">
    <property type="entry name" value="RND_pump_MFP"/>
</dbReference>
<dbReference type="NCBIfam" id="TIGR01730">
    <property type="entry name" value="RND_mfp"/>
    <property type="match status" value="1"/>
</dbReference>
<dbReference type="InterPro" id="IPR058625">
    <property type="entry name" value="MdtA-like_BSH"/>
</dbReference>
<dbReference type="PANTHER" id="PTHR30469:SF12">
    <property type="entry name" value="MULTIDRUG RESISTANCE PROTEIN MDTA"/>
    <property type="match status" value="1"/>
</dbReference>
<reference evidence="6 7" key="1">
    <citation type="submission" date="2023-10" db="EMBL/GenBank/DDBJ databases">
        <title>Psychrosphaera aquimaarina strain SW33 isolated from seawater.</title>
        <authorList>
            <person name="Bayburt H."/>
            <person name="Kim J.M."/>
            <person name="Choi B.J."/>
            <person name="Jeon C.O."/>
        </authorList>
    </citation>
    <scope>NUCLEOTIDE SEQUENCE [LARGE SCALE GENOMIC DNA]</scope>
    <source>
        <strain evidence="6 7">KCTC 52743</strain>
    </source>
</reference>
<feature type="transmembrane region" description="Helical" evidence="4">
    <location>
        <begin position="12"/>
        <end position="29"/>
    </location>
</feature>
<keyword evidence="4" id="KW-0472">Membrane</keyword>
<sequence length="452" mass="50083">MSLSIAKLKKYALPAAILIGGIVISQLIISNPPQANRQKASRAPQMTVEVQTLTPQLYQVKLSSFGTIRPRTESVLVAQASGQINYISDSFRDGGFFEQGDVLLKLDDRDHQADVKIAQANLLDIKQQLAEEQARADQALTDWKRLGKQGQPNALVLREPQLAAAKAKLLSAQAQLDKAKLTLERTTIVAPYAGRILNKNVDLGQVISMNSQLANIYAVDYVEVRLPLKNQDLELIDLPEEYRNQQVDSESALVVFESELSRQHKWQGSLVRTEGAIDSDSQQLYVVAQIEDPYALTKANDFPIKIGQYVSAKVTGKLLSDVLVIPNKAIYQGSYVYIVEEGVLKRREVTLLWKNETDAIIKSGLNENEQLVVTSLGQVSSGTRVSIAGAESKGDNTKEKANSKPNKARSLSDLPKDRQEKIKQMAEKEGISPEKMFENMQAKRKQRMANGD</sequence>
<evidence type="ECO:0000256" key="3">
    <source>
        <dbReference type="SAM" id="MobiDB-lite"/>
    </source>
</evidence>
<dbReference type="EMBL" id="JAWCUA010000007">
    <property type="protein sequence ID" value="MDU0113183.1"/>
    <property type="molecule type" value="Genomic_DNA"/>
</dbReference>
<name>A0ABU3R1L7_9GAMM</name>